<organism evidence="1 2">
    <name type="scientific">Melastoma candidum</name>
    <dbReference type="NCBI Taxonomy" id="119954"/>
    <lineage>
        <taxon>Eukaryota</taxon>
        <taxon>Viridiplantae</taxon>
        <taxon>Streptophyta</taxon>
        <taxon>Embryophyta</taxon>
        <taxon>Tracheophyta</taxon>
        <taxon>Spermatophyta</taxon>
        <taxon>Magnoliopsida</taxon>
        <taxon>eudicotyledons</taxon>
        <taxon>Gunneridae</taxon>
        <taxon>Pentapetalae</taxon>
        <taxon>rosids</taxon>
        <taxon>malvids</taxon>
        <taxon>Myrtales</taxon>
        <taxon>Melastomataceae</taxon>
        <taxon>Melastomatoideae</taxon>
        <taxon>Melastomateae</taxon>
        <taxon>Melastoma</taxon>
    </lineage>
</organism>
<comment type="caution">
    <text evidence="1">The sequence shown here is derived from an EMBL/GenBank/DDBJ whole genome shotgun (WGS) entry which is preliminary data.</text>
</comment>
<protein>
    <submittedName>
        <fullName evidence="1">Uncharacterized protein</fullName>
    </submittedName>
</protein>
<proteinExistence type="predicted"/>
<evidence type="ECO:0000313" key="1">
    <source>
        <dbReference type="EMBL" id="KAI4375561.1"/>
    </source>
</evidence>
<dbReference type="EMBL" id="CM042883">
    <property type="protein sequence ID" value="KAI4375561.1"/>
    <property type="molecule type" value="Genomic_DNA"/>
</dbReference>
<dbReference type="Proteomes" id="UP001057402">
    <property type="component" value="Chromosome 4"/>
</dbReference>
<gene>
    <name evidence="1" type="ORF">MLD38_013416</name>
</gene>
<keyword evidence="2" id="KW-1185">Reference proteome</keyword>
<name>A0ACB9RCL4_9MYRT</name>
<evidence type="ECO:0000313" key="2">
    <source>
        <dbReference type="Proteomes" id="UP001057402"/>
    </source>
</evidence>
<sequence>MARTADVSKFNHLLLRQAQRGIRFGSIYNMKQQSRRRTGYLKDEEGLLVDEADDVQFWAPLPKTGIYFPRGYERVMEDVPQGAACLNQTYWVRATDGVA</sequence>
<accession>A0ACB9RCL4</accession>
<reference evidence="2" key="1">
    <citation type="journal article" date="2023" name="Front. Plant Sci.">
        <title>Chromosomal-level genome assembly of Melastoma candidum provides insights into trichome evolution.</title>
        <authorList>
            <person name="Zhong Y."/>
            <person name="Wu W."/>
            <person name="Sun C."/>
            <person name="Zou P."/>
            <person name="Liu Y."/>
            <person name="Dai S."/>
            <person name="Zhou R."/>
        </authorList>
    </citation>
    <scope>NUCLEOTIDE SEQUENCE [LARGE SCALE GENOMIC DNA]</scope>
</reference>